<feature type="repeat" description="PPR" evidence="2">
    <location>
        <begin position="321"/>
        <end position="355"/>
    </location>
</feature>
<protein>
    <submittedName>
        <fullName evidence="4">Pentatricopeptide repeat-containing protein At3g05340</fullName>
    </submittedName>
</protein>
<dbReference type="Pfam" id="PF20431">
    <property type="entry name" value="E_motif"/>
    <property type="match status" value="1"/>
</dbReference>
<dbReference type="GeneID" id="110800992"/>
<dbReference type="Proteomes" id="UP000813463">
    <property type="component" value="Chromosome 4"/>
</dbReference>
<dbReference type="InterPro" id="IPR011990">
    <property type="entry name" value="TPR-like_helical_dom_sf"/>
</dbReference>
<dbReference type="InterPro" id="IPR046960">
    <property type="entry name" value="PPR_At4g14850-like_plant"/>
</dbReference>
<keyword evidence="3" id="KW-1185">Reference proteome</keyword>
<feature type="repeat" description="PPR" evidence="2">
    <location>
        <begin position="87"/>
        <end position="121"/>
    </location>
</feature>
<dbReference type="RefSeq" id="XP_021861994.2">
    <property type="nucleotide sequence ID" value="XM_022006302.2"/>
</dbReference>
<feature type="repeat" description="PPR" evidence="2">
    <location>
        <begin position="391"/>
        <end position="421"/>
    </location>
</feature>
<sequence>MKPRWISHELSSLIHPLYFSLSSFTRNITTLPNFNPTPCILTHIHTSRLLSKFGREGNLRLGSSLHSTIIKNYYYYDPKNCNEPRTGIVVWNSLLSMYAKCRALRDALKVFDEMPMRDAVSWNSVISGFLSNREFGIGFLYFRDMVELGIGQLDQATFTTVLSACDGLDSIRVSKMVHGLVIRSGYGCEIAIGNALITSYFKCGCSGSGERVFHEMGERNVVSWTAVISGLVQSGLCEDSLNVFIKMRGTSVDPNSVTYSSLLSACASLQVLQEGKQIHGLVLKQGSESDFCIESALMDMYSKCGSMGDALQIFYSADKLDEVSMTIVLAGLAQNGLEEEAIQIFTKMIRAGIDIDPNTISAILGVFGTDTSLAFGQQIHSLVIKKRFGTNVFVSNGLINMYSKCGKLEDSMKAFSRMCQRNSVSWNSIIAAFARHGDGLKAIQLYEEMLLAGVEPTDVTFISLLHACSHVGLVDKGMKFFESMSKIHQINPRMEHYACVIDMLGRAGLLSEAKSFVANLPVNPGILVWQALLGACAICGDSEMGKYAADQLLLLEPDNPAPFVQLANIYSCEGSWRDRAKTIKRMKEVGLSKETGKSWIEIERKVHSFVVCDQMHPQAEIIYAILAELYLQLADEGYKPDKRFIVYYTGQNEEASLPEAIGSAVNLGPDIET</sequence>
<dbReference type="AlphaFoldDB" id="A0A9R0J8S0"/>
<dbReference type="Pfam" id="PF01535">
    <property type="entry name" value="PPR"/>
    <property type="match status" value="4"/>
</dbReference>
<evidence type="ECO:0000256" key="1">
    <source>
        <dbReference type="ARBA" id="ARBA00022737"/>
    </source>
</evidence>
<dbReference type="InterPro" id="IPR046848">
    <property type="entry name" value="E_motif"/>
</dbReference>
<evidence type="ECO:0000313" key="4">
    <source>
        <dbReference type="RefSeq" id="XP_021861994.2"/>
    </source>
</evidence>
<accession>A0A9R0J8S0</accession>
<keyword evidence="1" id="KW-0677">Repeat</keyword>
<dbReference type="Gene3D" id="1.25.40.10">
    <property type="entry name" value="Tetratricopeptide repeat domain"/>
    <property type="match status" value="5"/>
</dbReference>
<dbReference type="KEGG" id="soe:110800992"/>
<reference evidence="4" key="2">
    <citation type="submission" date="2025-08" db="UniProtKB">
        <authorList>
            <consortium name="RefSeq"/>
        </authorList>
    </citation>
    <scope>IDENTIFICATION</scope>
    <source>
        <tissue evidence="4">Leaf</tissue>
    </source>
</reference>
<dbReference type="Pfam" id="PF13041">
    <property type="entry name" value="PPR_2"/>
    <property type="match status" value="2"/>
</dbReference>
<feature type="repeat" description="PPR" evidence="2">
    <location>
        <begin position="422"/>
        <end position="456"/>
    </location>
</feature>
<evidence type="ECO:0000256" key="2">
    <source>
        <dbReference type="PROSITE-ProRule" id="PRU00708"/>
    </source>
</evidence>
<proteinExistence type="predicted"/>
<dbReference type="GO" id="GO:0009451">
    <property type="term" value="P:RNA modification"/>
    <property type="evidence" value="ECO:0007669"/>
    <property type="project" value="InterPro"/>
</dbReference>
<dbReference type="InterPro" id="IPR002885">
    <property type="entry name" value="PPR_rpt"/>
</dbReference>
<organism evidence="3 4">
    <name type="scientific">Spinacia oleracea</name>
    <name type="common">Spinach</name>
    <dbReference type="NCBI Taxonomy" id="3562"/>
    <lineage>
        <taxon>Eukaryota</taxon>
        <taxon>Viridiplantae</taxon>
        <taxon>Streptophyta</taxon>
        <taxon>Embryophyta</taxon>
        <taxon>Tracheophyta</taxon>
        <taxon>Spermatophyta</taxon>
        <taxon>Magnoliopsida</taxon>
        <taxon>eudicotyledons</taxon>
        <taxon>Gunneridae</taxon>
        <taxon>Pentapetalae</taxon>
        <taxon>Caryophyllales</taxon>
        <taxon>Chenopodiaceae</taxon>
        <taxon>Chenopodioideae</taxon>
        <taxon>Anserineae</taxon>
        <taxon>Spinacia</taxon>
    </lineage>
</organism>
<dbReference type="PROSITE" id="PS51375">
    <property type="entry name" value="PPR"/>
    <property type="match status" value="5"/>
</dbReference>
<dbReference type="GO" id="GO:0003729">
    <property type="term" value="F:mRNA binding"/>
    <property type="evidence" value="ECO:0007669"/>
    <property type="project" value="UniProtKB-ARBA"/>
</dbReference>
<feature type="repeat" description="PPR" evidence="2">
    <location>
        <begin position="220"/>
        <end position="254"/>
    </location>
</feature>
<name>A0A9R0J8S0_SPIOL</name>
<evidence type="ECO:0000313" key="3">
    <source>
        <dbReference type="Proteomes" id="UP000813463"/>
    </source>
</evidence>
<reference evidence="3" key="1">
    <citation type="journal article" date="2021" name="Nat. Commun.">
        <title>Genomic analyses provide insights into spinach domestication and the genetic basis of agronomic traits.</title>
        <authorList>
            <person name="Cai X."/>
            <person name="Sun X."/>
            <person name="Xu C."/>
            <person name="Sun H."/>
            <person name="Wang X."/>
            <person name="Ge C."/>
            <person name="Zhang Z."/>
            <person name="Wang Q."/>
            <person name="Fei Z."/>
            <person name="Jiao C."/>
            <person name="Wang Q."/>
        </authorList>
    </citation>
    <scope>NUCLEOTIDE SEQUENCE [LARGE SCALE GENOMIC DNA]</scope>
    <source>
        <strain evidence="3">cv. Varoflay</strain>
    </source>
</reference>
<gene>
    <name evidence="4" type="primary">LOC110800992</name>
</gene>
<dbReference type="PANTHER" id="PTHR47926:SF374">
    <property type="entry name" value="PENTATRICOPEPTIDE REPEAT-CONTAINING PROTEIN"/>
    <property type="match status" value="1"/>
</dbReference>
<dbReference type="NCBIfam" id="TIGR00756">
    <property type="entry name" value="PPR"/>
    <property type="match status" value="4"/>
</dbReference>
<dbReference type="PANTHER" id="PTHR47926">
    <property type="entry name" value="PENTATRICOPEPTIDE REPEAT-CONTAINING PROTEIN"/>
    <property type="match status" value="1"/>
</dbReference>